<proteinExistence type="predicted"/>
<dbReference type="InterPro" id="IPR050113">
    <property type="entry name" value="Ub_conjugating_enzyme"/>
</dbReference>
<sequence length="167" mass="18863">SGSRFSFLAIDFASRMGSSRIKEELDEFTKNPPPFCIPGPVDNVRFQWRVTVVGPPDTPYEGAEFPVSIHFPPDYPDSPPKVTFVRKIYHPNISSDGECINLDILHKSELSDEPRDGQWSSNLTISEIFSDICSLLTRPDLDRPTNPGATVTFKKNRSKYDATVRTW</sequence>
<dbReference type="SUPFAM" id="SSF54495">
    <property type="entry name" value="UBC-like"/>
    <property type="match status" value="1"/>
</dbReference>
<dbReference type="PANTHER" id="PTHR24067">
    <property type="entry name" value="UBIQUITIN-CONJUGATING ENZYME E2"/>
    <property type="match status" value="1"/>
</dbReference>
<comment type="caution">
    <text evidence="2">The sequence shown here is derived from an EMBL/GenBank/DDBJ whole genome shotgun (WGS) entry which is preliminary data.</text>
</comment>
<dbReference type="InterPro" id="IPR000608">
    <property type="entry name" value="UBC"/>
</dbReference>
<evidence type="ECO:0000313" key="2">
    <source>
        <dbReference type="EMBL" id="EPS66720.1"/>
    </source>
</evidence>
<dbReference type="PROSITE" id="PS50127">
    <property type="entry name" value="UBC_2"/>
    <property type="match status" value="1"/>
</dbReference>
<dbReference type="AlphaFoldDB" id="S8CJ10"/>
<dbReference type="Pfam" id="PF00179">
    <property type="entry name" value="UQ_con"/>
    <property type="match status" value="1"/>
</dbReference>
<name>S8CJ10_9LAMI</name>
<dbReference type="InterPro" id="IPR016135">
    <property type="entry name" value="UBQ-conjugating_enzyme/RWD"/>
</dbReference>
<gene>
    <name evidence="2" type="ORF">M569_08056</name>
</gene>
<dbReference type="OrthoDB" id="9978460at2759"/>
<evidence type="ECO:0000259" key="1">
    <source>
        <dbReference type="PROSITE" id="PS50127"/>
    </source>
</evidence>
<organism evidence="2 3">
    <name type="scientific">Genlisea aurea</name>
    <dbReference type="NCBI Taxonomy" id="192259"/>
    <lineage>
        <taxon>Eukaryota</taxon>
        <taxon>Viridiplantae</taxon>
        <taxon>Streptophyta</taxon>
        <taxon>Embryophyta</taxon>
        <taxon>Tracheophyta</taxon>
        <taxon>Spermatophyta</taxon>
        <taxon>Magnoliopsida</taxon>
        <taxon>eudicotyledons</taxon>
        <taxon>Gunneridae</taxon>
        <taxon>Pentapetalae</taxon>
        <taxon>asterids</taxon>
        <taxon>lamiids</taxon>
        <taxon>Lamiales</taxon>
        <taxon>Lentibulariaceae</taxon>
        <taxon>Genlisea</taxon>
    </lineage>
</organism>
<dbReference type="EMBL" id="AUSU01003516">
    <property type="protein sequence ID" value="EPS66720.1"/>
    <property type="molecule type" value="Genomic_DNA"/>
</dbReference>
<accession>S8CJ10</accession>
<reference evidence="2 3" key="1">
    <citation type="journal article" date="2013" name="BMC Genomics">
        <title>The miniature genome of a carnivorous plant Genlisea aurea contains a low number of genes and short non-coding sequences.</title>
        <authorList>
            <person name="Leushkin E.V."/>
            <person name="Sutormin R.A."/>
            <person name="Nabieva E.R."/>
            <person name="Penin A.A."/>
            <person name="Kondrashov A.S."/>
            <person name="Logacheva M.D."/>
        </authorList>
    </citation>
    <scope>NUCLEOTIDE SEQUENCE [LARGE SCALE GENOMIC DNA]</scope>
</reference>
<dbReference type="Gene3D" id="3.10.110.10">
    <property type="entry name" value="Ubiquitin Conjugating Enzyme"/>
    <property type="match status" value="1"/>
</dbReference>
<keyword evidence="3" id="KW-1185">Reference proteome</keyword>
<protein>
    <recommendedName>
        <fullName evidence="1">UBC core domain-containing protein</fullName>
    </recommendedName>
</protein>
<feature type="non-terminal residue" evidence="2">
    <location>
        <position position="1"/>
    </location>
</feature>
<evidence type="ECO:0000313" key="3">
    <source>
        <dbReference type="Proteomes" id="UP000015453"/>
    </source>
</evidence>
<dbReference type="SMART" id="SM00212">
    <property type="entry name" value="UBCc"/>
    <property type="match status" value="1"/>
</dbReference>
<dbReference type="Proteomes" id="UP000015453">
    <property type="component" value="Unassembled WGS sequence"/>
</dbReference>
<feature type="domain" description="UBC core" evidence="1">
    <location>
        <begin position="16"/>
        <end position="167"/>
    </location>
</feature>
<feature type="non-terminal residue" evidence="2">
    <location>
        <position position="167"/>
    </location>
</feature>